<dbReference type="EMBL" id="LCPP01000029">
    <property type="protein sequence ID" value="KKU99519.1"/>
    <property type="molecule type" value="Genomic_DNA"/>
</dbReference>
<evidence type="ECO:0000256" key="1">
    <source>
        <dbReference type="SAM" id="MobiDB-lite"/>
    </source>
</evidence>
<feature type="region of interest" description="Disordered" evidence="1">
    <location>
        <begin position="43"/>
        <end position="64"/>
    </location>
</feature>
<comment type="caution">
    <text evidence="2">The sequence shown here is derived from an EMBL/GenBank/DDBJ whole genome shotgun (WGS) entry which is preliminary data.</text>
</comment>
<gene>
    <name evidence="2" type="ORF">UY33_C0029G0007</name>
</gene>
<proteinExistence type="predicted"/>
<name>A0A0G1UZ43_9BACT</name>
<organism evidence="2 3">
    <name type="scientific">Candidatus Amesbacteria bacterium GW2011_GWA1_48_9</name>
    <dbReference type="NCBI Taxonomy" id="1618355"/>
    <lineage>
        <taxon>Bacteria</taxon>
        <taxon>Candidatus Amesiibacteriota</taxon>
    </lineage>
</organism>
<evidence type="ECO:0000313" key="3">
    <source>
        <dbReference type="Proteomes" id="UP000034637"/>
    </source>
</evidence>
<reference evidence="2 3" key="1">
    <citation type="journal article" date="2015" name="Nature">
        <title>rRNA introns, odd ribosomes, and small enigmatic genomes across a large radiation of phyla.</title>
        <authorList>
            <person name="Brown C.T."/>
            <person name="Hug L.A."/>
            <person name="Thomas B.C."/>
            <person name="Sharon I."/>
            <person name="Castelle C.J."/>
            <person name="Singh A."/>
            <person name="Wilkins M.J."/>
            <person name="Williams K.H."/>
            <person name="Banfield J.F."/>
        </authorList>
    </citation>
    <scope>NUCLEOTIDE SEQUENCE [LARGE SCALE GENOMIC DNA]</scope>
</reference>
<protein>
    <submittedName>
        <fullName evidence="2">Uncharacterized protein</fullName>
    </submittedName>
</protein>
<evidence type="ECO:0000313" key="2">
    <source>
        <dbReference type="EMBL" id="KKU99519.1"/>
    </source>
</evidence>
<sequence>MIRKITFIAVDRLALSLFLVILVTSLAWRWFSPASLPIPELPGLKNPQSQNQPPPEISARHVFV</sequence>
<dbReference type="Proteomes" id="UP000034637">
    <property type="component" value="Unassembled WGS sequence"/>
</dbReference>
<accession>A0A0G1UZ43</accession>
<dbReference type="AlphaFoldDB" id="A0A0G1UZ43"/>